<dbReference type="InterPro" id="IPR019533">
    <property type="entry name" value="Peptidase_S26"/>
</dbReference>
<dbReference type="GO" id="GO:0016020">
    <property type="term" value="C:membrane"/>
    <property type="evidence" value="ECO:0007669"/>
    <property type="project" value="UniProtKB-SubCell"/>
</dbReference>
<evidence type="ECO:0000313" key="8">
    <source>
        <dbReference type="EMBL" id="RKX68233.1"/>
    </source>
</evidence>
<feature type="transmembrane region" description="Helical" evidence="6">
    <location>
        <begin position="21"/>
        <end position="41"/>
    </location>
</feature>
<keyword evidence="6" id="KW-1133">Transmembrane helix</keyword>
<evidence type="ECO:0000259" key="7">
    <source>
        <dbReference type="Pfam" id="PF10502"/>
    </source>
</evidence>
<dbReference type="CDD" id="cd06530">
    <property type="entry name" value="S26_SPase_I"/>
    <property type="match status" value="1"/>
</dbReference>
<evidence type="ECO:0000256" key="5">
    <source>
        <dbReference type="PIRSR" id="PIRSR600223-1"/>
    </source>
</evidence>
<evidence type="ECO:0000256" key="6">
    <source>
        <dbReference type="RuleBase" id="RU362042"/>
    </source>
</evidence>
<dbReference type="InterPro" id="IPR000223">
    <property type="entry name" value="Pept_S26A_signal_pept_1"/>
</dbReference>
<dbReference type="NCBIfam" id="TIGR02227">
    <property type="entry name" value="sigpep_I_bact"/>
    <property type="match status" value="1"/>
</dbReference>
<feature type="active site" evidence="5">
    <location>
        <position position="100"/>
    </location>
</feature>
<keyword evidence="6" id="KW-0472">Membrane</keyword>
<dbReference type="PROSITE" id="PS00761">
    <property type="entry name" value="SPASE_I_3"/>
    <property type="match status" value="1"/>
</dbReference>
<dbReference type="InterPro" id="IPR036286">
    <property type="entry name" value="LexA/Signal_pep-like_sf"/>
</dbReference>
<dbReference type="Pfam" id="PF10502">
    <property type="entry name" value="Peptidase_S26"/>
    <property type="match status" value="1"/>
</dbReference>
<dbReference type="AlphaFoldDB" id="A0A660SC68"/>
<dbReference type="GO" id="GO:0009003">
    <property type="term" value="F:signal peptidase activity"/>
    <property type="evidence" value="ECO:0007669"/>
    <property type="project" value="UniProtKB-EC"/>
</dbReference>
<evidence type="ECO:0000256" key="4">
    <source>
        <dbReference type="ARBA" id="ARBA00022801"/>
    </source>
</evidence>
<evidence type="ECO:0000256" key="2">
    <source>
        <dbReference type="ARBA" id="ARBA00009370"/>
    </source>
</evidence>
<evidence type="ECO:0000256" key="3">
    <source>
        <dbReference type="ARBA" id="ARBA00013208"/>
    </source>
</evidence>
<comment type="subcellular location">
    <subcellularLocation>
        <location evidence="6">Membrane</location>
        <topology evidence="6">Single-pass type II membrane protein</topology>
    </subcellularLocation>
</comment>
<comment type="catalytic activity">
    <reaction evidence="1 6">
        <text>Cleavage of hydrophobic, N-terminal signal or leader sequences from secreted and periplasmic proteins.</text>
        <dbReference type="EC" id="3.4.21.89"/>
    </reaction>
</comment>
<dbReference type="EC" id="3.4.21.89" evidence="3 6"/>
<dbReference type="InterPro" id="IPR019758">
    <property type="entry name" value="Pept_S26A_signal_pept_1_CS"/>
</dbReference>
<comment type="similarity">
    <text evidence="2 6">Belongs to the peptidase S26 family.</text>
</comment>
<feature type="domain" description="Peptidase S26" evidence="7">
    <location>
        <begin position="17"/>
        <end position="210"/>
    </location>
</feature>
<dbReference type="PRINTS" id="PR00727">
    <property type="entry name" value="LEADERPTASE"/>
</dbReference>
<dbReference type="Proteomes" id="UP000271125">
    <property type="component" value="Unassembled WGS sequence"/>
</dbReference>
<organism evidence="8 9">
    <name type="scientific">candidate division TA06 bacterium</name>
    <dbReference type="NCBI Taxonomy" id="2250710"/>
    <lineage>
        <taxon>Bacteria</taxon>
        <taxon>Bacteria division TA06</taxon>
    </lineage>
</organism>
<dbReference type="GO" id="GO:0006465">
    <property type="term" value="P:signal peptide processing"/>
    <property type="evidence" value="ECO:0007669"/>
    <property type="project" value="InterPro"/>
</dbReference>
<name>A0A660SC68_UNCT6</name>
<accession>A0A660SC68</accession>
<sequence length="235" mass="27799">MELFRRNRKRKKTALEDWIEALIVAAIFATLIKGFLVQTYLVPTGSMENTIMIGDFLFANRLTYGIKVPLTDKIITQWEKPKRGEIVIFKYPYANKLFVKRCVGLQGDTIEIINKELYVNHKKMIEPYARHIDATIYPNIKLDSSLIQGYWVNREFMFTGLSIRDNFGPVIVPEDQYFMLGDNRDNSDDSRFWGPLKNKYIVGTPLFIWFSWDNRVPLYQIWKKVRFNRLLRSPR</sequence>
<evidence type="ECO:0000256" key="1">
    <source>
        <dbReference type="ARBA" id="ARBA00000677"/>
    </source>
</evidence>
<keyword evidence="6" id="KW-0645">Protease</keyword>
<protein>
    <recommendedName>
        <fullName evidence="3 6">Signal peptidase I</fullName>
        <ecNumber evidence="3 6">3.4.21.89</ecNumber>
    </recommendedName>
</protein>
<evidence type="ECO:0000313" key="9">
    <source>
        <dbReference type="Proteomes" id="UP000271125"/>
    </source>
</evidence>
<comment type="caution">
    <text evidence="8">The sequence shown here is derived from an EMBL/GenBank/DDBJ whole genome shotgun (WGS) entry which is preliminary data.</text>
</comment>
<dbReference type="PANTHER" id="PTHR43390">
    <property type="entry name" value="SIGNAL PEPTIDASE I"/>
    <property type="match status" value="1"/>
</dbReference>
<dbReference type="GO" id="GO:0004252">
    <property type="term" value="F:serine-type endopeptidase activity"/>
    <property type="evidence" value="ECO:0007669"/>
    <property type="project" value="InterPro"/>
</dbReference>
<reference evidence="8 9" key="1">
    <citation type="submission" date="2018-06" db="EMBL/GenBank/DDBJ databases">
        <title>Extensive metabolic versatility and redundancy in microbially diverse, dynamic hydrothermal sediments.</title>
        <authorList>
            <person name="Dombrowski N."/>
            <person name="Teske A."/>
            <person name="Baker B.J."/>
        </authorList>
    </citation>
    <scope>NUCLEOTIDE SEQUENCE [LARGE SCALE GENOMIC DNA]</scope>
    <source>
        <strain evidence="8">B10_G13</strain>
    </source>
</reference>
<dbReference type="Gene3D" id="2.10.109.10">
    <property type="entry name" value="Umud Fragment, subunit A"/>
    <property type="match status" value="1"/>
</dbReference>
<keyword evidence="4 6" id="KW-0378">Hydrolase</keyword>
<keyword evidence="6" id="KW-0812">Transmembrane</keyword>
<feature type="active site" evidence="5">
    <location>
        <position position="46"/>
    </location>
</feature>
<dbReference type="EMBL" id="QNBD01000304">
    <property type="protein sequence ID" value="RKX68233.1"/>
    <property type="molecule type" value="Genomic_DNA"/>
</dbReference>
<dbReference type="SUPFAM" id="SSF51306">
    <property type="entry name" value="LexA/Signal peptidase"/>
    <property type="match status" value="1"/>
</dbReference>
<proteinExistence type="inferred from homology"/>
<dbReference type="PANTHER" id="PTHR43390:SF1">
    <property type="entry name" value="CHLOROPLAST PROCESSING PEPTIDASE"/>
    <property type="match status" value="1"/>
</dbReference>
<gene>
    <name evidence="8" type="primary">lepB</name>
    <name evidence="8" type="ORF">DRP43_06045</name>
</gene>